<organism evidence="2 3">
    <name type="scientific">Paraphoma chrysanthemicola</name>
    <dbReference type="NCBI Taxonomy" id="798071"/>
    <lineage>
        <taxon>Eukaryota</taxon>
        <taxon>Fungi</taxon>
        <taxon>Dikarya</taxon>
        <taxon>Ascomycota</taxon>
        <taxon>Pezizomycotina</taxon>
        <taxon>Dothideomycetes</taxon>
        <taxon>Pleosporomycetidae</taxon>
        <taxon>Pleosporales</taxon>
        <taxon>Pleosporineae</taxon>
        <taxon>Phaeosphaeriaceae</taxon>
        <taxon>Paraphoma</taxon>
    </lineage>
</organism>
<accession>A0A8K0R1T9</accession>
<evidence type="ECO:0008006" key="4">
    <source>
        <dbReference type="Google" id="ProtNLM"/>
    </source>
</evidence>
<reference evidence="2" key="1">
    <citation type="journal article" date="2021" name="Nat. Commun.">
        <title>Genetic determinants of endophytism in the Arabidopsis root mycobiome.</title>
        <authorList>
            <person name="Mesny F."/>
            <person name="Miyauchi S."/>
            <person name="Thiergart T."/>
            <person name="Pickel B."/>
            <person name="Atanasova L."/>
            <person name="Karlsson M."/>
            <person name="Huettel B."/>
            <person name="Barry K.W."/>
            <person name="Haridas S."/>
            <person name="Chen C."/>
            <person name="Bauer D."/>
            <person name="Andreopoulos W."/>
            <person name="Pangilinan J."/>
            <person name="LaButti K."/>
            <person name="Riley R."/>
            <person name="Lipzen A."/>
            <person name="Clum A."/>
            <person name="Drula E."/>
            <person name="Henrissat B."/>
            <person name="Kohler A."/>
            <person name="Grigoriev I.V."/>
            <person name="Martin F.M."/>
            <person name="Hacquard S."/>
        </authorList>
    </citation>
    <scope>NUCLEOTIDE SEQUENCE</scope>
    <source>
        <strain evidence="2">MPI-SDFR-AT-0120</strain>
    </source>
</reference>
<dbReference type="OrthoDB" id="3539644at2759"/>
<dbReference type="Proteomes" id="UP000813461">
    <property type="component" value="Unassembled WGS sequence"/>
</dbReference>
<evidence type="ECO:0000313" key="2">
    <source>
        <dbReference type="EMBL" id="KAH7082427.1"/>
    </source>
</evidence>
<comment type="caution">
    <text evidence="2">The sequence shown here is derived from an EMBL/GenBank/DDBJ whole genome shotgun (WGS) entry which is preliminary data.</text>
</comment>
<sequence>MAPGMFIDTANANSRSARPRTVIAPESRTSPYNESSTPLLETFVGQEAPPTYLEATTPGLYSARLSDDQGARLLAEGDREAGDAAVKEDKYRRKGLRQWTAKWWVRWAAALVFITLLAIFLAAIAAAVTVKVDKSASVTTPQAPTQSASSEKIDPPTFAQPAFEEESALADGYIGDDKDRPDLIAIPWPTPTPSGPRPPSPTQSREVFPIRWQESCGKQYNVKVEEYDFGATKELNIQEALHQSDGAYKRVSGWIHVVRAPVTQAPGTIQARLSYAVSSGVNMNSIKHTSSATGLTIGDPSYADGFDGIGKKMHCLGMSLVIYMSAGVAIDTLKVDVTHLGMQIHQGVDFSVTNSTHISLTKSSLDAARFNSRETYLKTISGSISGMYALHDLVSVEAKSGSINIDIEPQPAVAGSSQSAIFMVNAVSSSVRTDFKRKHIPNRDYQVYINTTVGSVDGRFIHGSKTEINSIAGFVNADLLPYKSGDYVSEISTQTDSGQTSVKVRAPYHAKGKPMTGLYGIHRTVSGELDLTYPQEWMGKVNGTSLSGALHLQGADVELLEEIAEPQKNHVEAKKGDAGGRIYFDSSSGACEIKIGKT</sequence>
<evidence type="ECO:0000256" key="1">
    <source>
        <dbReference type="SAM" id="Phobius"/>
    </source>
</evidence>
<feature type="transmembrane region" description="Helical" evidence="1">
    <location>
        <begin position="103"/>
        <end position="128"/>
    </location>
</feature>
<proteinExistence type="predicted"/>
<keyword evidence="1" id="KW-0472">Membrane</keyword>
<dbReference type="AlphaFoldDB" id="A0A8K0R1T9"/>
<protein>
    <recommendedName>
        <fullName evidence="4">Adhesin domain-containing protein</fullName>
    </recommendedName>
</protein>
<dbReference type="EMBL" id="JAGMVJ010000014">
    <property type="protein sequence ID" value="KAH7082427.1"/>
    <property type="molecule type" value="Genomic_DNA"/>
</dbReference>
<evidence type="ECO:0000313" key="3">
    <source>
        <dbReference type="Proteomes" id="UP000813461"/>
    </source>
</evidence>
<name>A0A8K0R1T9_9PLEO</name>
<keyword evidence="3" id="KW-1185">Reference proteome</keyword>
<keyword evidence="1" id="KW-1133">Transmembrane helix</keyword>
<gene>
    <name evidence="2" type="ORF">FB567DRAFT_531254</name>
</gene>
<keyword evidence="1" id="KW-0812">Transmembrane</keyword>